<dbReference type="AlphaFoldDB" id="A0A1U7JIL6"/>
<dbReference type="RefSeq" id="WP_028480453.1">
    <property type="nucleotide sequence ID" value="NZ_LVVZ01000014.1"/>
</dbReference>
<dbReference type="EMBL" id="LVVZ01000014">
    <property type="protein sequence ID" value="OKL44538.1"/>
    <property type="molecule type" value="Genomic_DNA"/>
</dbReference>
<accession>A0A1U7JIL6</accession>
<organism evidence="3 4">
    <name type="scientific">Pseudovibrio exalbescens</name>
    <dbReference type="NCBI Taxonomy" id="197461"/>
    <lineage>
        <taxon>Bacteria</taxon>
        <taxon>Pseudomonadati</taxon>
        <taxon>Pseudomonadota</taxon>
        <taxon>Alphaproteobacteria</taxon>
        <taxon>Hyphomicrobiales</taxon>
        <taxon>Stappiaceae</taxon>
        <taxon>Pseudovibrio</taxon>
    </lineage>
</organism>
<dbReference type="Proteomes" id="UP000185783">
    <property type="component" value="Unassembled WGS sequence"/>
</dbReference>
<evidence type="ECO:0000256" key="1">
    <source>
        <dbReference type="ARBA" id="ARBA00023002"/>
    </source>
</evidence>
<reference evidence="3 4" key="1">
    <citation type="submission" date="2016-03" db="EMBL/GenBank/DDBJ databases">
        <title>Genome sequence of Nesiotobacter sp. nov., a moderately halophilic alphaproteobacterium isolated from the Yellow Sea, China.</title>
        <authorList>
            <person name="Zhang G."/>
            <person name="Zhang R."/>
        </authorList>
    </citation>
    <scope>NUCLEOTIDE SEQUENCE [LARGE SCALE GENOMIC DNA]</scope>
    <source>
        <strain evidence="3 4">WB1-6</strain>
    </source>
</reference>
<dbReference type="STRING" id="197461.A3843_09145"/>
<evidence type="ECO:0000313" key="3">
    <source>
        <dbReference type="EMBL" id="OKL44538.1"/>
    </source>
</evidence>
<sequence>MAREHVDVAIIGGAVMGSSIAYHLAAHDGFDGRVMVIEKDTSYQRCASALSAASIRQQFSAPINVEISIHGIQFLRAIGEHLSIDGEVPQIDLNEGGYLFLANDKTRTILEQNHRLQTQLGADIAFLDRPALQEKFPWLNTEDLVAGCHGLSGEGWFDGYGLMQAFRRKARSLGVPYKNQAVTRLQRREDGWHIELTSGEIVLADKVVNAAGASGGATLCAQVGLDLPVHCKKRMIFTFECRDRIEGLPLLIDPTGAYVRPEGSQFICGSAPFEDPDCTDFEVDHTFFEDFLWPTLANRIPKFEAIKAGAAWAGHYDMNLFDHNAFIGPVSGLDGFYLALGFSGHGLQQSPAVGRGLSEHIVGGRYETLDLGPLGLDRFYDNQPLREVNVV</sequence>
<dbReference type="PANTHER" id="PTHR13847:SF287">
    <property type="entry name" value="FAD-DEPENDENT OXIDOREDUCTASE DOMAIN-CONTAINING PROTEIN 1"/>
    <property type="match status" value="1"/>
</dbReference>
<gene>
    <name evidence="3" type="ORF">A3843_09145</name>
</gene>
<dbReference type="Gene3D" id="3.30.9.10">
    <property type="entry name" value="D-Amino Acid Oxidase, subunit A, domain 2"/>
    <property type="match status" value="1"/>
</dbReference>
<comment type="caution">
    <text evidence="3">The sequence shown here is derived from an EMBL/GenBank/DDBJ whole genome shotgun (WGS) entry which is preliminary data.</text>
</comment>
<dbReference type="GO" id="GO:0032981">
    <property type="term" value="P:mitochondrial respiratory chain complex I assembly"/>
    <property type="evidence" value="ECO:0007669"/>
    <property type="project" value="TreeGrafter"/>
</dbReference>
<protein>
    <submittedName>
        <fullName evidence="3">FAD-dependent oxidoreductase</fullName>
    </submittedName>
</protein>
<name>A0A1U7JIL6_9HYPH</name>
<dbReference type="GO" id="GO:0005737">
    <property type="term" value="C:cytoplasm"/>
    <property type="evidence" value="ECO:0007669"/>
    <property type="project" value="TreeGrafter"/>
</dbReference>
<dbReference type="PANTHER" id="PTHR13847">
    <property type="entry name" value="SARCOSINE DEHYDROGENASE-RELATED"/>
    <property type="match status" value="1"/>
</dbReference>
<dbReference type="InterPro" id="IPR006076">
    <property type="entry name" value="FAD-dep_OxRdtase"/>
</dbReference>
<proteinExistence type="predicted"/>
<evidence type="ECO:0000313" key="4">
    <source>
        <dbReference type="Proteomes" id="UP000185783"/>
    </source>
</evidence>
<dbReference type="Pfam" id="PF01266">
    <property type="entry name" value="DAO"/>
    <property type="match status" value="1"/>
</dbReference>
<evidence type="ECO:0000259" key="2">
    <source>
        <dbReference type="Pfam" id="PF01266"/>
    </source>
</evidence>
<keyword evidence="1" id="KW-0560">Oxidoreductase</keyword>
<feature type="domain" description="FAD dependent oxidoreductase" evidence="2">
    <location>
        <begin position="7"/>
        <end position="359"/>
    </location>
</feature>
<dbReference type="InterPro" id="IPR036188">
    <property type="entry name" value="FAD/NAD-bd_sf"/>
</dbReference>
<dbReference type="GO" id="GO:0016491">
    <property type="term" value="F:oxidoreductase activity"/>
    <property type="evidence" value="ECO:0007669"/>
    <property type="project" value="UniProtKB-KW"/>
</dbReference>
<keyword evidence="4" id="KW-1185">Reference proteome</keyword>
<dbReference type="Gene3D" id="3.50.50.60">
    <property type="entry name" value="FAD/NAD(P)-binding domain"/>
    <property type="match status" value="1"/>
</dbReference>
<dbReference type="SUPFAM" id="SSF51905">
    <property type="entry name" value="FAD/NAD(P)-binding domain"/>
    <property type="match status" value="1"/>
</dbReference>